<evidence type="ECO:0000313" key="1">
    <source>
        <dbReference type="EMBL" id="GME86824.1"/>
    </source>
</evidence>
<proteinExistence type="predicted"/>
<comment type="caution">
    <text evidence="1">The sequence shown here is derived from an EMBL/GenBank/DDBJ whole genome shotgun (WGS) entry which is preliminary data.</text>
</comment>
<evidence type="ECO:0000313" key="2">
    <source>
        <dbReference type="Proteomes" id="UP001165101"/>
    </source>
</evidence>
<dbReference type="Proteomes" id="UP001165101">
    <property type="component" value="Unassembled WGS sequence"/>
</dbReference>
<gene>
    <name evidence="1" type="ORF">Cboi01_000002800</name>
</gene>
<sequence length="309" mass="34871">MLVLAIGDLHIPERSVDLPLKFKKLLQPSNKIDQVLCLGNVTQSQSTIEFLKSISLDFQIVKGEFDRDFNLPLSLVFNYDKLKIGILNGFSIIPQNDPLSLLTQARLMDVDILISGGTHKLEAYVLDGKFFINPGSATGVYSTNPLDDEDLNLFNSLINEKKLDLLNKSKNSENEIIGNDNNENDNITDKNKDKETSDINDKSEETSDKNKESEVDKSNDVISKEISTEESNKETTKEDKDVNDTKEIKDNEDEDEIDDDLMEEVVPYISSIPSFCLLDIQGSVCTLYLYTLIDGEVKVDKVTYRKEEK</sequence>
<keyword evidence="2" id="KW-1185">Reference proteome</keyword>
<name>A0ACB5TE97_CANBO</name>
<accession>A0ACB5TE97</accession>
<dbReference type="EMBL" id="BSXV01000005">
    <property type="protein sequence ID" value="GME86824.1"/>
    <property type="molecule type" value="Genomic_DNA"/>
</dbReference>
<protein>
    <submittedName>
        <fullName evidence="1">Unnamed protein product</fullName>
    </submittedName>
</protein>
<organism evidence="1 2">
    <name type="scientific">Candida boidinii</name>
    <name type="common">Yeast</name>
    <dbReference type="NCBI Taxonomy" id="5477"/>
    <lineage>
        <taxon>Eukaryota</taxon>
        <taxon>Fungi</taxon>
        <taxon>Dikarya</taxon>
        <taxon>Ascomycota</taxon>
        <taxon>Saccharomycotina</taxon>
        <taxon>Pichiomycetes</taxon>
        <taxon>Pichiales</taxon>
        <taxon>Pichiaceae</taxon>
        <taxon>Ogataea</taxon>
        <taxon>Ogataea/Candida clade</taxon>
    </lineage>
</organism>
<reference evidence="1" key="1">
    <citation type="submission" date="2023-04" db="EMBL/GenBank/DDBJ databases">
        <title>Candida boidinii NBRC 1967.</title>
        <authorList>
            <person name="Ichikawa N."/>
            <person name="Sato H."/>
            <person name="Tonouchi N."/>
        </authorList>
    </citation>
    <scope>NUCLEOTIDE SEQUENCE</scope>
    <source>
        <strain evidence="1">NBRC 1967</strain>
    </source>
</reference>